<organism evidence="3 4">
    <name type="scientific">Helicobacter fennelliae</name>
    <dbReference type="NCBI Taxonomy" id="215"/>
    <lineage>
        <taxon>Bacteria</taxon>
        <taxon>Pseudomonadati</taxon>
        <taxon>Campylobacterota</taxon>
        <taxon>Epsilonproteobacteria</taxon>
        <taxon>Campylobacterales</taxon>
        <taxon>Helicobacteraceae</taxon>
        <taxon>Helicobacter</taxon>
    </lineage>
</organism>
<evidence type="ECO:0000313" key="4">
    <source>
        <dbReference type="Proteomes" id="UP000250166"/>
    </source>
</evidence>
<proteinExistence type="predicted"/>
<evidence type="ECO:0000259" key="2">
    <source>
        <dbReference type="SMART" id="SM00867"/>
    </source>
</evidence>
<dbReference type="Gene3D" id="2.40.128.110">
    <property type="entry name" value="Lipid/polyisoprenoid-binding, YceI-like"/>
    <property type="match status" value="1"/>
</dbReference>
<dbReference type="PANTHER" id="PTHR34406">
    <property type="entry name" value="PROTEIN YCEI"/>
    <property type="match status" value="1"/>
</dbReference>
<dbReference type="SMART" id="SM00867">
    <property type="entry name" value="YceI"/>
    <property type="match status" value="1"/>
</dbReference>
<keyword evidence="1" id="KW-0732">Signal</keyword>
<reference evidence="3 4" key="1">
    <citation type="submission" date="2018-06" db="EMBL/GenBank/DDBJ databases">
        <authorList>
            <consortium name="Pathogen Informatics"/>
            <person name="Doyle S."/>
        </authorList>
    </citation>
    <scope>NUCLEOTIDE SEQUENCE [LARGE SCALE GENOMIC DNA]</scope>
    <source>
        <strain evidence="3 4">NCTC13102</strain>
    </source>
</reference>
<dbReference type="Pfam" id="PF04264">
    <property type="entry name" value="YceI"/>
    <property type="match status" value="1"/>
</dbReference>
<feature type="chain" id="PRO_5015996136" evidence="1">
    <location>
        <begin position="21"/>
        <end position="187"/>
    </location>
</feature>
<feature type="signal peptide" evidence="1">
    <location>
        <begin position="1"/>
        <end position="20"/>
    </location>
</feature>
<sequence>MKKTLVLSSILALSLSPMFAKPFNIDKSHSSVGFQVTHMMISDVEGQFNNFSGSVDYDIASKTLKALSGEVEISSIDTKNASRDKHLNANDFFDSAKFPKATLVAKDIKGDKLTADLTLRGVTKPVTFDVSVKGPVENPMTKKQTIAIKLEGKINRKDFEVGKETGNAMVSDEVKIKISIEANEITK</sequence>
<accession>A0A2X3B4P5</accession>
<dbReference type="PANTHER" id="PTHR34406:SF1">
    <property type="entry name" value="PROTEIN YCEI"/>
    <property type="match status" value="1"/>
</dbReference>
<dbReference type="SUPFAM" id="SSF101874">
    <property type="entry name" value="YceI-like"/>
    <property type="match status" value="1"/>
</dbReference>
<name>A0A2X3B4P5_9HELI</name>
<dbReference type="EMBL" id="UAWL01000006">
    <property type="protein sequence ID" value="SQB98772.1"/>
    <property type="molecule type" value="Genomic_DNA"/>
</dbReference>
<dbReference type="Proteomes" id="UP000250166">
    <property type="component" value="Unassembled WGS sequence"/>
</dbReference>
<protein>
    <submittedName>
        <fullName evidence="3">Protein yceI</fullName>
    </submittedName>
</protein>
<dbReference type="InterPro" id="IPR007372">
    <property type="entry name" value="Lipid/polyisoprenoid-bd_YceI"/>
</dbReference>
<dbReference type="RefSeq" id="WP_023949908.1">
    <property type="nucleotide sequence ID" value="NZ_JAERIV010000023.1"/>
</dbReference>
<gene>
    <name evidence="3" type="ORF">NCTC13102_01239</name>
</gene>
<evidence type="ECO:0000313" key="3">
    <source>
        <dbReference type="EMBL" id="SQB98772.1"/>
    </source>
</evidence>
<evidence type="ECO:0000256" key="1">
    <source>
        <dbReference type="SAM" id="SignalP"/>
    </source>
</evidence>
<feature type="domain" description="Lipid/polyisoprenoid-binding YceI-like" evidence="2">
    <location>
        <begin position="22"/>
        <end position="183"/>
    </location>
</feature>
<dbReference type="AlphaFoldDB" id="A0A2X3B4P5"/>
<dbReference type="InterPro" id="IPR036761">
    <property type="entry name" value="TTHA0802/YceI-like_sf"/>
</dbReference>